<keyword evidence="4 11" id="KW-0812">Transmembrane</keyword>
<keyword evidence="6" id="KW-0256">Endoplasmic reticulum</keyword>
<dbReference type="Proteomes" id="UP000807353">
    <property type="component" value="Unassembled WGS sequence"/>
</dbReference>
<dbReference type="GO" id="GO:0005789">
    <property type="term" value="C:endoplasmic reticulum membrane"/>
    <property type="evidence" value="ECO:0007669"/>
    <property type="project" value="UniProtKB-SubCell"/>
</dbReference>
<protein>
    <recommendedName>
        <fullName evidence="10">intramembrane prenyl-peptidase Rce1</fullName>
        <ecNumber evidence="10">3.4.26.1</ecNumber>
    </recommendedName>
</protein>
<evidence type="ECO:0000256" key="11">
    <source>
        <dbReference type="SAM" id="Phobius"/>
    </source>
</evidence>
<evidence type="ECO:0000313" key="13">
    <source>
        <dbReference type="EMBL" id="KAF9465786.1"/>
    </source>
</evidence>
<dbReference type="Pfam" id="PF02517">
    <property type="entry name" value="Rce1-like"/>
    <property type="match status" value="1"/>
</dbReference>
<comment type="caution">
    <text evidence="13">The sequence shown here is derived from an EMBL/GenBank/DDBJ whole genome shotgun (WGS) entry which is preliminary data.</text>
</comment>
<dbReference type="PANTHER" id="PTHR13046">
    <property type="entry name" value="PROTEASE U48 CAAX PRENYL PROTEASE RCE1"/>
    <property type="match status" value="1"/>
</dbReference>
<proteinExistence type="inferred from homology"/>
<name>A0A9P6CGX4_9AGAR</name>
<accession>A0A9P6CGX4</accession>
<evidence type="ECO:0000256" key="9">
    <source>
        <dbReference type="ARBA" id="ARBA00047280"/>
    </source>
</evidence>
<dbReference type="EMBL" id="MU150245">
    <property type="protein sequence ID" value="KAF9465786.1"/>
    <property type="molecule type" value="Genomic_DNA"/>
</dbReference>
<feature type="transmembrane region" description="Helical" evidence="11">
    <location>
        <begin position="293"/>
        <end position="313"/>
    </location>
</feature>
<feature type="transmembrane region" description="Helical" evidence="11">
    <location>
        <begin position="15"/>
        <end position="33"/>
    </location>
</feature>
<evidence type="ECO:0000259" key="12">
    <source>
        <dbReference type="Pfam" id="PF02517"/>
    </source>
</evidence>
<gene>
    <name evidence="13" type="ORF">BDZ94DRAFT_1253167</name>
</gene>
<evidence type="ECO:0000256" key="4">
    <source>
        <dbReference type="ARBA" id="ARBA00022692"/>
    </source>
</evidence>
<evidence type="ECO:0000256" key="7">
    <source>
        <dbReference type="ARBA" id="ARBA00022989"/>
    </source>
</evidence>
<comment type="subcellular location">
    <subcellularLocation>
        <location evidence="1">Endoplasmic reticulum membrane</location>
        <topology evidence="1">Multi-pass membrane protein</topology>
    </subcellularLocation>
</comment>
<reference evidence="13" key="1">
    <citation type="submission" date="2020-11" db="EMBL/GenBank/DDBJ databases">
        <authorList>
            <consortium name="DOE Joint Genome Institute"/>
            <person name="Ahrendt S."/>
            <person name="Riley R."/>
            <person name="Andreopoulos W."/>
            <person name="Labutti K."/>
            <person name="Pangilinan J."/>
            <person name="Ruiz-Duenas F.J."/>
            <person name="Barrasa J.M."/>
            <person name="Sanchez-Garcia M."/>
            <person name="Camarero S."/>
            <person name="Miyauchi S."/>
            <person name="Serrano A."/>
            <person name="Linde D."/>
            <person name="Babiker R."/>
            <person name="Drula E."/>
            <person name="Ayuso-Fernandez I."/>
            <person name="Pacheco R."/>
            <person name="Padilla G."/>
            <person name="Ferreira P."/>
            <person name="Barriuso J."/>
            <person name="Kellner H."/>
            <person name="Castanera R."/>
            <person name="Alfaro M."/>
            <person name="Ramirez L."/>
            <person name="Pisabarro A.G."/>
            <person name="Kuo A."/>
            <person name="Tritt A."/>
            <person name="Lipzen A."/>
            <person name="He G."/>
            <person name="Yan M."/>
            <person name="Ng V."/>
            <person name="Cullen D."/>
            <person name="Martin F."/>
            <person name="Rosso M.-N."/>
            <person name="Henrissat B."/>
            <person name="Hibbett D."/>
            <person name="Martinez A.T."/>
            <person name="Grigoriev I.V."/>
        </authorList>
    </citation>
    <scope>NUCLEOTIDE SEQUENCE</scope>
    <source>
        <strain evidence="13">CBS 247.69</strain>
    </source>
</reference>
<evidence type="ECO:0000256" key="6">
    <source>
        <dbReference type="ARBA" id="ARBA00022824"/>
    </source>
</evidence>
<evidence type="ECO:0000256" key="3">
    <source>
        <dbReference type="ARBA" id="ARBA00022670"/>
    </source>
</evidence>
<keyword evidence="8 11" id="KW-0472">Membrane</keyword>
<evidence type="ECO:0000256" key="2">
    <source>
        <dbReference type="ARBA" id="ARBA00006897"/>
    </source>
</evidence>
<keyword evidence="7 11" id="KW-1133">Transmembrane helix</keyword>
<evidence type="ECO:0000256" key="5">
    <source>
        <dbReference type="ARBA" id="ARBA00022801"/>
    </source>
</evidence>
<dbReference type="GO" id="GO:0004222">
    <property type="term" value="F:metalloendopeptidase activity"/>
    <property type="evidence" value="ECO:0007669"/>
    <property type="project" value="InterPro"/>
</dbReference>
<sequence length="332" mass="37349">MTLVFPYPPISTSTAHALTFLFAFSYVGSLYISKNARLSFTSRPRPAANGVAREKLSQERWRDDPDVIRARLVAVMTATIFCCAGVFGMLWHFVGDAPDSLTTTFDTTAVRLGFKSHIDLDSIYPHLVTPLLFLGPLYAKWLGSNLPFQKFWSFETDVVKKFITWQGVRNFLLAPITEEVVFRACVLAVYHLSGASTKRMIFLGPLAFGMAHIHHAWDTFNRYGRNASAAKRAIITTLIQLSYTTLFGFHCSYLFLRTGSILPPISAHIFCNIMGLPEIGWELKRFPKRKNSILFAYALGIFGFGYLLGPWTLTPGGLYWRNTQDIVGKGSY</sequence>
<evidence type="ECO:0000256" key="8">
    <source>
        <dbReference type="ARBA" id="ARBA00023136"/>
    </source>
</evidence>
<dbReference type="AlphaFoldDB" id="A0A9P6CGX4"/>
<dbReference type="EC" id="3.4.26.1" evidence="10"/>
<evidence type="ECO:0000256" key="1">
    <source>
        <dbReference type="ARBA" id="ARBA00004477"/>
    </source>
</evidence>
<evidence type="ECO:0000313" key="14">
    <source>
        <dbReference type="Proteomes" id="UP000807353"/>
    </source>
</evidence>
<feature type="transmembrane region" description="Helical" evidence="11">
    <location>
        <begin position="72"/>
        <end position="94"/>
    </location>
</feature>
<feature type="domain" description="CAAX prenyl protease 2/Lysostaphin resistance protein A-like" evidence="12">
    <location>
        <begin position="163"/>
        <end position="274"/>
    </location>
</feature>
<keyword evidence="14" id="KW-1185">Reference proteome</keyword>
<dbReference type="PANTHER" id="PTHR13046:SF0">
    <property type="entry name" value="CAAX PRENYL PROTEASE 2"/>
    <property type="match status" value="1"/>
</dbReference>
<evidence type="ECO:0000256" key="10">
    <source>
        <dbReference type="ARBA" id="ARBA00049729"/>
    </source>
</evidence>
<organism evidence="13 14">
    <name type="scientific">Collybia nuda</name>
    <dbReference type="NCBI Taxonomy" id="64659"/>
    <lineage>
        <taxon>Eukaryota</taxon>
        <taxon>Fungi</taxon>
        <taxon>Dikarya</taxon>
        <taxon>Basidiomycota</taxon>
        <taxon>Agaricomycotina</taxon>
        <taxon>Agaricomycetes</taxon>
        <taxon>Agaricomycetidae</taxon>
        <taxon>Agaricales</taxon>
        <taxon>Tricholomatineae</taxon>
        <taxon>Clitocybaceae</taxon>
        <taxon>Collybia</taxon>
    </lineage>
</organism>
<comment type="catalytic activity">
    <reaction evidence="9">
        <text>Hydrolyzes the peptide bond -P2-(S-farnesyl or geranylgeranyl)C-P1'-P2'-P3'-COOH where P1' and P2' are amino acids with aliphatic sidechains and P3' is any C-terminal residue.</text>
        <dbReference type="EC" id="3.4.26.1"/>
    </reaction>
</comment>
<comment type="similarity">
    <text evidence="2">Belongs to the peptidase U48 family.</text>
</comment>
<dbReference type="InterPro" id="IPR039731">
    <property type="entry name" value="Rce1"/>
</dbReference>
<keyword evidence="5" id="KW-0378">Hydrolase</keyword>
<dbReference type="InterPro" id="IPR003675">
    <property type="entry name" value="Rce1/LyrA-like_dom"/>
</dbReference>
<dbReference type="GO" id="GO:0071586">
    <property type="term" value="P:CAAX-box protein processing"/>
    <property type="evidence" value="ECO:0007669"/>
    <property type="project" value="InterPro"/>
</dbReference>
<keyword evidence="3 13" id="KW-0645">Protease</keyword>
<dbReference type="OrthoDB" id="271604at2759"/>
<feature type="transmembrane region" description="Helical" evidence="11">
    <location>
        <begin position="123"/>
        <end position="143"/>
    </location>
</feature>